<keyword evidence="10" id="KW-0732">Signal</keyword>
<dbReference type="RefSeq" id="WP_144311292.1">
    <property type="nucleotide sequence ID" value="NZ_VMNK01000023.1"/>
</dbReference>
<evidence type="ECO:0000256" key="8">
    <source>
        <dbReference type="PIRSR" id="PIRSR602326-1"/>
    </source>
</evidence>
<dbReference type="Pfam" id="PF02167">
    <property type="entry name" value="Cytochrom_C1"/>
    <property type="match status" value="1"/>
</dbReference>
<sequence>MKTRAMKFVKRLLAAALFAPVVAMAAGAALHLDKAPVSTDPAALQNGAKVFVNYCLNCHAASFVRYNRLKDIGLSEDLIKDNLLFTADKIGEQMKIAMTRDNGKLWFGAPPPDLTLVARARASGDGSGADWLYTYLRQFYRDPSRPTGWNNKVFENVGMPHVLWELQGDQVAHIEEKDDGHGGMHKEVSLELSKPGTQTAAEYDKTVADLVSFMVWMGEPMAESRKNIGTFVLLFLAGLFVLSYLLKKNFWKDIH</sequence>
<comment type="cofactor">
    <cofactor evidence="8">
        <name>heme c</name>
        <dbReference type="ChEBI" id="CHEBI:61717"/>
    </cofactor>
    <text evidence="8">Binds 1 heme c group covalently per subunit.</text>
</comment>
<organism evidence="12 13">
    <name type="scientific">Denitromonas halophila</name>
    <dbReference type="NCBI Taxonomy" id="1629404"/>
    <lineage>
        <taxon>Bacteria</taxon>
        <taxon>Pseudomonadati</taxon>
        <taxon>Pseudomonadota</taxon>
        <taxon>Betaproteobacteria</taxon>
        <taxon>Rhodocyclales</taxon>
        <taxon>Zoogloeaceae</taxon>
        <taxon>Denitromonas</taxon>
    </lineage>
</organism>
<accession>A0A557QDB7</accession>
<keyword evidence="2 8" id="KW-0349">Heme</keyword>
<protein>
    <submittedName>
        <fullName evidence="12">Cytochrome c1</fullName>
    </submittedName>
</protein>
<evidence type="ECO:0000256" key="9">
    <source>
        <dbReference type="SAM" id="Phobius"/>
    </source>
</evidence>
<dbReference type="SUPFAM" id="SSF46626">
    <property type="entry name" value="Cytochrome c"/>
    <property type="match status" value="1"/>
</dbReference>
<dbReference type="InterPro" id="IPR002326">
    <property type="entry name" value="Cyt_c1"/>
</dbReference>
<feature type="binding site" description="covalent" evidence="8">
    <location>
        <position position="58"/>
    </location>
    <ligand>
        <name>heme c</name>
        <dbReference type="ChEBI" id="CHEBI:61717"/>
    </ligand>
</feature>
<dbReference type="EMBL" id="VMNK01000023">
    <property type="protein sequence ID" value="TVO50893.1"/>
    <property type="molecule type" value="Genomic_DNA"/>
</dbReference>
<dbReference type="InterPro" id="IPR036909">
    <property type="entry name" value="Cyt_c-like_dom_sf"/>
</dbReference>
<dbReference type="AlphaFoldDB" id="A0A557QDB7"/>
<evidence type="ECO:0000256" key="10">
    <source>
        <dbReference type="SAM" id="SignalP"/>
    </source>
</evidence>
<keyword evidence="13" id="KW-1185">Reference proteome</keyword>
<dbReference type="GO" id="GO:0009055">
    <property type="term" value="F:electron transfer activity"/>
    <property type="evidence" value="ECO:0007669"/>
    <property type="project" value="InterPro"/>
</dbReference>
<evidence type="ECO:0000256" key="7">
    <source>
        <dbReference type="ARBA" id="ARBA00023136"/>
    </source>
</evidence>
<keyword evidence="4 8" id="KW-0479">Metal-binding</keyword>
<dbReference type="Proteomes" id="UP000319502">
    <property type="component" value="Unassembled WGS sequence"/>
</dbReference>
<keyword evidence="5 9" id="KW-1133">Transmembrane helix</keyword>
<dbReference type="GO" id="GO:0020037">
    <property type="term" value="F:heme binding"/>
    <property type="evidence" value="ECO:0007669"/>
    <property type="project" value="InterPro"/>
</dbReference>
<dbReference type="PANTHER" id="PTHR10266:SF3">
    <property type="entry name" value="CYTOCHROME C1, HEME PROTEIN, MITOCHONDRIAL"/>
    <property type="match status" value="1"/>
</dbReference>
<feature type="binding site" description="covalent" evidence="8">
    <location>
        <position position="59"/>
    </location>
    <ligand>
        <name>heme c</name>
        <dbReference type="ChEBI" id="CHEBI:61717"/>
    </ligand>
</feature>
<feature type="signal peptide" evidence="10">
    <location>
        <begin position="1"/>
        <end position="25"/>
    </location>
</feature>
<evidence type="ECO:0000256" key="2">
    <source>
        <dbReference type="ARBA" id="ARBA00022617"/>
    </source>
</evidence>
<evidence type="ECO:0000259" key="11">
    <source>
        <dbReference type="PROSITE" id="PS51007"/>
    </source>
</evidence>
<dbReference type="GO" id="GO:0046872">
    <property type="term" value="F:metal ion binding"/>
    <property type="evidence" value="ECO:0007669"/>
    <property type="project" value="UniProtKB-KW"/>
</dbReference>
<dbReference type="GO" id="GO:0016020">
    <property type="term" value="C:membrane"/>
    <property type="evidence" value="ECO:0007669"/>
    <property type="project" value="UniProtKB-SubCell"/>
</dbReference>
<dbReference type="Gene3D" id="1.10.760.10">
    <property type="entry name" value="Cytochrome c-like domain"/>
    <property type="match status" value="1"/>
</dbReference>
<dbReference type="InterPro" id="IPR009056">
    <property type="entry name" value="Cyt_c-like_dom"/>
</dbReference>
<feature type="chain" id="PRO_5021830052" evidence="10">
    <location>
        <begin position="26"/>
        <end position="255"/>
    </location>
</feature>
<evidence type="ECO:0000256" key="6">
    <source>
        <dbReference type="ARBA" id="ARBA00023004"/>
    </source>
</evidence>
<proteinExistence type="predicted"/>
<comment type="caution">
    <text evidence="12">The sequence shown here is derived from an EMBL/GenBank/DDBJ whole genome shotgun (WGS) entry which is preliminary data.</text>
</comment>
<keyword evidence="7 9" id="KW-0472">Membrane</keyword>
<evidence type="ECO:0000313" key="12">
    <source>
        <dbReference type="EMBL" id="TVO50893.1"/>
    </source>
</evidence>
<dbReference type="OrthoDB" id="9798864at2"/>
<comment type="subcellular location">
    <subcellularLocation>
        <location evidence="1">Membrane</location>
    </subcellularLocation>
</comment>
<dbReference type="Gene3D" id="1.20.5.100">
    <property type="entry name" value="Cytochrome c1, transmembrane anchor, C-terminal"/>
    <property type="match status" value="1"/>
</dbReference>
<gene>
    <name evidence="12" type="ORF">FHP91_20295</name>
</gene>
<evidence type="ECO:0000313" key="13">
    <source>
        <dbReference type="Proteomes" id="UP000319502"/>
    </source>
</evidence>
<feature type="transmembrane region" description="Helical" evidence="9">
    <location>
        <begin position="228"/>
        <end position="246"/>
    </location>
</feature>
<evidence type="ECO:0000256" key="3">
    <source>
        <dbReference type="ARBA" id="ARBA00022692"/>
    </source>
</evidence>
<dbReference type="PROSITE" id="PS51007">
    <property type="entry name" value="CYTC"/>
    <property type="match status" value="1"/>
</dbReference>
<evidence type="ECO:0000256" key="1">
    <source>
        <dbReference type="ARBA" id="ARBA00004370"/>
    </source>
</evidence>
<name>A0A557QDB7_9RHOO</name>
<keyword evidence="6 8" id="KW-0408">Iron</keyword>
<reference evidence="12 13" key="1">
    <citation type="submission" date="2019-07" db="EMBL/GenBank/DDBJ databases">
        <title>The pathways for chlorine oxyanion respiration interact through the shared metabolite chlorate.</title>
        <authorList>
            <person name="Barnum T.P."/>
            <person name="Cheng Y."/>
            <person name="Hill K.A."/>
            <person name="Lucas L.N."/>
            <person name="Carlson H.K."/>
            <person name="Coates J.D."/>
        </authorList>
    </citation>
    <scope>NUCLEOTIDE SEQUENCE [LARGE SCALE GENOMIC DNA]</scope>
    <source>
        <strain evidence="12 13">SFB-3</strain>
    </source>
</reference>
<dbReference type="PANTHER" id="PTHR10266">
    <property type="entry name" value="CYTOCHROME C1"/>
    <property type="match status" value="1"/>
</dbReference>
<feature type="domain" description="Cytochrome c" evidence="11">
    <location>
        <begin position="42"/>
        <end position="208"/>
    </location>
</feature>
<feature type="binding site" description="covalent" evidence="8">
    <location>
        <position position="55"/>
    </location>
    <ligand>
        <name>heme c</name>
        <dbReference type="ChEBI" id="CHEBI:61717"/>
    </ligand>
</feature>
<evidence type="ECO:0000256" key="4">
    <source>
        <dbReference type="ARBA" id="ARBA00022723"/>
    </source>
</evidence>
<evidence type="ECO:0000256" key="5">
    <source>
        <dbReference type="ARBA" id="ARBA00022989"/>
    </source>
</evidence>
<keyword evidence="3 9" id="KW-0812">Transmembrane</keyword>